<organism evidence="2 3">
    <name type="scientific">Aquiflexum balticum DSM 16537</name>
    <dbReference type="NCBI Taxonomy" id="758820"/>
    <lineage>
        <taxon>Bacteria</taxon>
        <taxon>Pseudomonadati</taxon>
        <taxon>Bacteroidota</taxon>
        <taxon>Cytophagia</taxon>
        <taxon>Cytophagales</taxon>
        <taxon>Cyclobacteriaceae</taxon>
        <taxon>Aquiflexum</taxon>
    </lineage>
</organism>
<dbReference type="STRING" id="758820.SAMN00777080_0092"/>
<gene>
    <name evidence="2" type="ORF">SAMN00777080_0092</name>
</gene>
<dbReference type="Gene3D" id="2.60.40.740">
    <property type="match status" value="1"/>
</dbReference>
<feature type="signal peptide" evidence="1">
    <location>
        <begin position="1"/>
        <end position="22"/>
    </location>
</feature>
<dbReference type="AlphaFoldDB" id="A0A1W2GXY4"/>
<accession>A0A1W2GXY4</accession>
<dbReference type="OrthoDB" id="1524994at2"/>
<dbReference type="EMBL" id="LT838813">
    <property type="protein sequence ID" value="SMD41567.1"/>
    <property type="molecule type" value="Genomic_DNA"/>
</dbReference>
<dbReference type="Proteomes" id="UP000192333">
    <property type="component" value="Chromosome I"/>
</dbReference>
<protein>
    <submittedName>
        <fullName evidence="2">SprB repeat-containing protein</fullName>
    </submittedName>
</protein>
<feature type="chain" id="PRO_5012235773" evidence="1">
    <location>
        <begin position="23"/>
        <end position="268"/>
    </location>
</feature>
<keyword evidence="3" id="KW-1185">Reference proteome</keyword>
<keyword evidence="1" id="KW-0732">Signal</keyword>
<reference evidence="3" key="1">
    <citation type="submission" date="2017-04" db="EMBL/GenBank/DDBJ databases">
        <authorList>
            <person name="Varghese N."/>
            <person name="Submissions S."/>
        </authorList>
    </citation>
    <scope>NUCLEOTIDE SEQUENCE [LARGE SCALE GENOMIC DNA]</scope>
    <source>
        <strain evidence="3">DSM 16537</strain>
    </source>
</reference>
<evidence type="ECO:0000313" key="3">
    <source>
        <dbReference type="Proteomes" id="UP000192333"/>
    </source>
</evidence>
<sequence length="268" mass="28501">MKSITLTKSVLLLILSTIFVFTNCSEPEEPAVIDCSISNLLVEFTSSNPTSCSAKDGSIIPVVKGGNGPFQFNLDGQPFQSVSRFENLGAGIYQLNVKDQNGCERSVSVQLNSPESTLSANLETTESGCNLENGTILIGPAGGIEPYTYRLNDGPATSTNAFFGLGSGNYKIEIADASGCSTTQTIRVSNGVKFGATIKPIIETNCAFTGCHLDQGNITFAVFSNIQVRTADIIARIQSGNMPKNRPKLNQADIDAIICWVNDGALEN</sequence>
<dbReference type="InterPro" id="IPR025667">
    <property type="entry name" value="SprB_repeat"/>
</dbReference>
<name>A0A1W2GXY4_9BACT</name>
<evidence type="ECO:0000256" key="1">
    <source>
        <dbReference type="SAM" id="SignalP"/>
    </source>
</evidence>
<dbReference type="Pfam" id="PF13573">
    <property type="entry name" value="SprB"/>
    <property type="match status" value="1"/>
</dbReference>
<evidence type="ECO:0000313" key="2">
    <source>
        <dbReference type="EMBL" id="SMD41567.1"/>
    </source>
</evidence>
<dbReference type="RefSeq" id="WP_157370032.1">
    <property type="nucleotide sequence ID" value="NZ_LT838813.1"/>
</dbReference>
<proteinExistence type="predicted"/>